<dbReference type="AlphaFoldDB" id="X1U1F7"/>
<comment type="caution">
    <text evidence="1">The sequence shown here is derived from an EMBL/GenBank/DDBJ whole genome shotgun (WGS) entry which is preliminary data.</text>
</comment>
<organism evidence="1">
    <name type="scientific">marine sediment metagenome</name>
    <dbReference type="NCBI Taxonomy" id="412755"/>
    <lineage>
        <taxon>unclassified sequences</taxon>
        <taxon>metagenomes</taxon>
        <taxon>ecological metagenomes</taxon>
    </lineage>
</organism>
<reference evidence="1" key="1">
    <citation type="journal article" date="2014" name="Front. Microbiol.">
        <title>High frequency of phylogenetically diverse reductive dehalogenase-homologous genes in deep subseafloor sedimentary metagenomes.</title>
        <authorList>
            <person name="Kawai M."/>
            <person name="Futagami T."/>
            <person name="Toyoda A."/>
            <person name="Takaki Y."/>
            <person name="Nishi S."/>
            <person name="Hori S."/>
            <person name="Arai W."/>
            <person name="Tsubouchi T."/>
            <person name="Morono Y."/>
            <person name="Uchiyama I."/>
            <person name="Ito T."/>
            <person name="Fujiyama A."/>
            <person name="Inagaki F."/>
            <person name="Takami H."/>
        </authorList>
    </citation>
    <scope>NUCLEOTIDE SEQUENCE</scope>
    <source>
        <strain evidence="1">Expedition CK06-06</strain>
    </source>
</reference>
<evidence type="ECO:0000313" key="1">
    <source>
        <dbReference type="EMBL" id="GAJ11398.1"/>
    </source>
</evidence>
<sequence length="242" mass="27788">GYVERETYTQAMRRGAEVHPAIQAAIEKKMVPKDELGRAMNLLALRYPDAIKDPATASLFIMDCARLDIDPLIHPAEAVPVPFKSRKKDGKGNVIEEKTTITMVVTEDGWLSMAARGCKDDWVGPPRTMRLEEYLTSLPENKDKPREEILTIARDIKKSICKDEEAWYYVAIGRRRDGEDTIIPGYFTHTDYERAERAHLPAATQPGNQARVRAIKHWVREVFPECRQKMMELTAEWYQRAE</sequence>
<accession>X1U1F7</accession>
<gene>
    <name evidence="1" type="ORF">S12H4_51113</name>
</gene>
<proteinExistence type="predicted"/>
<name>X1U1F7_9ZZZZ</name>
<feature type="non-terminal residue" evidence="1">
    <location>
        <position position="1"/>
    </location>
</feature>
<dbReference type="EMBL" id="BARW01032266">
    <property type="protein sequence ID" value="GAJ11398.1"/>
    <property type="molecule type" value="Genomic_DNA"/>
</dbReference>
<protein>
    <submittedName>
        <fullName evidence="1">Uncharacterized protein</fullName>
    </submittedName>
</protein>
<feature type="non-terminal residue" evidence="1">
    <location>
        <position position="242"/>
    </location>
</feature>